<dbReference type="AlphaFoldDB" id="A0A9W7TYQ9"/>
<gene>
    <name evidence="1" type="ORF">DS843_13280</name>
</gene>
<dbReference type="Proteomes" id="UP000480854">
    <property type="component" value="Unassembled WGS sequence"/>
</dbReference>
<proteinExistence type="predicted"/>
<organism evidence="1 2">
    <name type="scientific">Roseomonas genomospecies 6</name>
    <dbReference type="NCBI Taxonomy" id="214106"/>
    <lineage>
        <taxon>Bacteria</taxon>
        <taxon>Pseudomonadati</taxon>
        <taxon>Pseudomonadota</taxon>
        <taxon>Alphaproteobacteria</taxon>
        <taxon>Acetobacterales</taxon>
        <taxon>Roseomonadaceae</taxon>
        <taxon>Roseomonas</taxon>
    </lineage>
</organism>
<sequence>MRNAADAYRQSDPDFNRNFRRGYRWSEMARPARPMVIPPKSLDQLAAEVAHFWRAETGRA</sequence>
<evidence type="ECO:0000313" key="1">
    <source>
        <dbReference type="EMBL" id="KAA0680285.1"/>
    </source>
</evidence>
<dbReference type="RefSeq" id="WP_149469381.1">
    <property type="nucleotide sequence ID" value="NZ_QOKW01000009.1"/>
</dbReference>
<dbReference type="OrthoDB" id="9947203at2"/>
<protein>
    <submittedName>
        <fullName evidence="1">Uncharacterized protein</fullName>
    </submittedName>
</protein>
<evidence type="ECO:0000313" key="2">
    <source>
        <dbReference type="Proteomes" id="UP000480854"/>
    </source>
</evidence>
<keyword evidence="2" id="KW-1185">Reference proteome</keyword>
<dbReference type="EMBL" id="QOKW01000009">
    <property type="protein sequence ID" value="KAA0680285.1"/>
    <property type="molecule type" value="Genomic_DNA"/>
</dbReference>
<accession>A0A9W7TYQ9</accession>
<reference evidence="1 2" key="1">
    <citation type="submission" date="2018-07" db="EMBL/GenBank/DDBJ databases">
        <title>Genome sequence of Azospirillum sp. ATCC 49961.</title>
        <authorList>
            <person name="Sant'Anna F.H."/>
            <person name="Baldani J.I."/>
            <person name="Zilli J.E."/>
            <person name="Reis V.M."/>
            <person name="Hartmann A."/>
            <person name="Cruz L."/>
            <person name="de Souza E.M."/>
            <person name="de Oliveira Pedrosa F."/>
            <person name="Passaglia L.M.P."/>
        </authorList>
    </citation>
    <scope>NUCLEOTIDE SEQUENCE [LARGE SCALE GENOMIC DNA]</scope>
    <source>
        <strain evidence="1 2">ATCC 49961</strain>
    </source>
</reference>
<comment type="caution">
    <text evidence="1">The sequence shown here is derived from an EMBL/GenBank/DDBJ whole genome shotgun (WGS) entry which is preliminary data.</text>
</comment>
<name>A0A9W7TYQ9_9PROT</name>